<reference evidence="1" key="1">
    <citation type="submission" date="2013-01" db="EMBL/GenBank/DDBJ databases">
        <title>Genome assembly of Mariniradius saccharolyticus AK6.</title>
        <authorList>
            <person name="Vaidya B."/>
            <person name="Khatri I."/>
            <person name="Tanuku N.R.S."/>
            <person name="Subramanian S."/>
            <person name="Pinnaka A."/>
        </authorList>
    </citation>
    <scope>NUCLEOTIDE SEQUENCE [LARGE SCALE GENOMIC DNA]</scope>
    <source>
        <strain evidence="1">AK6</strain>
    </source>
</reference>
<name>M7X523_9BACT</name>
<accession>M7X523</accession>
<dbReference type="Proteomes" id="UP000010953">
    <property type="component" value="Unassembled WGS sequence"/>
</dbReference>
<dbReference type="AlphaFoldDB" id="M7X523"/>
<organism evidence="1 2">
    <name type="scientific">Mariniradius saccharolyticus AK6</name>
    <dbReference type="NCBI Taxonomy" id="1239962"/>
    <lineage>
        <taxon>Bacteria</taxon>
        <taxon>Pseudomonadati</taxon>
        <taxon>Bacteroidota</taxon>
        <taxon>Cytophagia</taxon>
        <taxon>Cytophagales</taxon>
        <taxon>Cyclobacteriaceae</taxon>
        <taxon>Mariniradius</taxon>
    </lineage>
</organism>
<dbReference type="STRING" id="1239962.C943_01282"/>
<dbReference type="EMBL" id="AMZY02000013">
    <property type="protein sequence ID" value="EMS32555.1"/>
    <property type="molecule type" value="Genomic_DNA"/>
</dbReference>
<protein>
    <submittedName>
        <fullName evidence="1">Uncharacterized protein</fullName>
    </submittedName>
</protein>
<evidence type="ECO:0000313" key="1">
    <source>
        <dbReference type="EMBL" id="EMS32555.1"/>
    </source>
</evidence>
<keyword evidence="2" id="KW-1185">Reference proteome</keyword>
<comment type="caution">
    <text evidence="1">The sequence shown here is derived from an EMBL/GenBank/DDBJ whole genome shotgun (WGS) entry which is preliminary data.</text>
</comment>
<gene>
    <name evidence="1" type="ORF">C943_01282</name>
</gene>
<dbReference type="InParanoid" id="M7X523"/>
<evidence type="ECO:0000313" key="2">
    <source>
        <dbReference type="Proteomes" id="UP000010953"/>
    </source>
</evidence>
<proteinExistence type="predicted"/>
<sequence>MILAYNIQVAFWLADKEIMILAAIAATSRRRCVNPLFSFPFDIDEN</sequence>